<evidence type="ECO:0000313" key="2">
    <source>
        <dbReference type="EMBL" id="GLI66416.1"/>
    </source>
</evidence>
<sequence>PPAAAHPQIHTHRMLVVGAEPGKTTDFGEVGMGDWMRVPRNTGEGITPQHLGVLNLSFNRLASLPPALGGSEGSWGITGGSTVRSANDSDTLAMEEEDAERAEGSGAVL</sequence>
<proteinExistence type="predicted"/>
<protein>
    <submittedName>
        <fullName evidence="2">Uncharacterized protein</fullName>
    </submittedName>
</protein>
<feature type="non-terminal residue" evidence="2">
    <location>
        <position position="1"/>
    </location>
</feature>
<evidence type="ECO:0000313" key="3">
    <source>
        <dbReference type="Proteomes" id="UP001165090"/>
    </source>
</evidence>
<dbReference type="Proteomes" id="UP001165090">
    <property type="component" value="Unassembled WGS sequence"/>
</dbReference>
<feature type="region of interest" description="Disordered" evidence="1">
    <location>
        <begin position="69"/>
        <end position="109"/>
    </location>
</feature>
<organism evidence="2 3">
    <name type="scientific">Volvox africanus</name>
    <dbReference type="NCBI Taxonomy" id="51714"/>
    <lineage>
        <taxon>Eukaryota</taxon>
        <taxon>Viridiplantae</taxon>
        <taxon>Chlorophyta</taxon>
        <taxon>core chlorophytes</taxon>
        <taxon>Chlorophyceae</taxon>
        <taxon>CS clade</taxon>
        <taxon>Chlamydomonadales</taxon>
        <taxon>Volvocaceae</taxon>
        <taxon>Volvox</taxon>
    </lineage>
</organism>
<feature type="compositionally biased region" description="Gly residues" evidence="1">
    <location>
        <begin position="70"/>
        <end position="79"/>
    </location>
</feature>
<name>A0ABQ5S9X1_9CHLO</name>
<keyword evidence="3" id="KW-1185">Reference proteome</keyword>
<evidence type="ECO:0000256" key="1">
    <source>
        <dbReference type="SAM" id="MobiDB-lite"/>
    </source>
</evidence>
<reference evidence="2 3" key="1">
    <citation type="journal article" date="2023" name="IScience">
        <title>Expanded male sex-determining region conserved during the evolution of homothallism in the green alga Volvox.</title>
        <authorList>
            <person name="Yamamoto K."/>
            <person name="Matsuzaki R."/>
            <person name="Mahakham W."/>
            <person name="Heman W."/>
            <person name="Sekimoto H."/>
            <person name="Kawachi M."/>
            <person name="Minakuchi Y."/>
            <person name="Toyoda A."/>
            <person name="Nozaki H."/>
        </authorList>
    </citation>
    <scope>NUCLEOTIDE SEQUENCE [LARGE SCALE GENOMIC DNA]</scope>
    <source>
        <strain evidence="2 3">NIES-4468</strain>
    </source>
</reference>
<gene>
    <name evidence="2" type="ORF">VaNZ11_010209</name>
</gene>
<comment type="caution">
    <text evidence="2">The sequence shown here is derived from an EMBL/GenBank/DDBJ whole genome shotgun (WGS) entry which is preliminary data.</text>
</comment>
<accession>A0ABQ5S9X1</accession>
<dbReference type="EMBL" id="BSDZ01000032">
    <property type="protein sequence ID" value="GLI66416.1"/>
    <property type="molecule type" value="Genomic_DNA"/>
</dbReference>